<reference evidence="4 5" key="1">
    <citation type="submission" date="2021-06" db="EMBL/GenBank/DDBJ databases">
        <title>Leclercia pneumoniae sp. nov.</title>
        <authorList>
            <person name="Hoenemann M."/>
            <person name="Viehweger A."/>
            <person name="Dietze N."/>
        </authorList>
    </citation>
    <scope>NUCLEOTIDE SEQUENCE [LARGE SCALE GENOMIC DNA]</scope>
    <source>
        <strain evidence="5">49125</strain>
    </source>
</reference>
<evidence type="ECO:0000256" key="1">
    <source>
        <dbReference type="ARBA" id="ARBA00023125"/>
    </source>
</evidence>
<dbReference type="EMBL" id="CP076838">
    <property type="protein sequence ID" value="QWW81275.1"/>
    <property type="molecule type" value="Genomic_DNA"/>
</dbReference>
<gene>
    <name evidence="4" type="ORF">KQ929_08765</name>
</gene>
<sequence>MSRLVLLSEWAKLEFGEPVPGASTLNKYAKNGMISPPPCKVGKSWRVEVSARFVGFSAEPVIKKQDHPLLRRILEDGATAET</sequence>
<dbReference type="Proteomes" id="UP000683497">
    <property type="component" value="Chromosome"/>
</dbReference>
<feature type="domain" description="Excisionase-like" evidence="3">
    <location>
        <begin position="5"/>
        <end position="74"/>
    </location>
</feature>
<name>A0ABX8K005_9ENTR</name>
<keyword evidence="2" id="KW-0233">DNA recombination</keyword>
<evidence type="ECO:0000259" key="3">
    <source>
        <dbReference type="Pfam" id="PF07825"/>
    </source>
</evidence>
<dbReference type="RefSeq" id="WP_207291867.1">
    <property type="nucleotide sequence ID" value="NZ_CP071383.1"/>
</dbReference>
<dbReference type="InterPro" id="IPR009061">
    <property type="entry name" value="DNA-bd_dom_put_sf"/>
</dbReference>
<protein>
    <submittedName>
        <fullName evidence="4">Excisionase</fullName>
    </submittedName>
</protein>
<dbReference type="Gene3D" id="1.10.1660.20">
    <property type="match status" value="1"/>
</dbReference>
<keyword evidence="5" id="KW-1185">Reference proteome</keyword>
<proteinExistence type="predicted"/>
<dbReference type="InterPro" id="IPR038137">
    <property type="entry name" value="Excisionase-like_sf"/>
</dbReference>
<dbReference type="SUPFAM" id="SSF46955">
    <property type="entry name" value="Putative DNA-binding domain"/>
    <property type="match status" value="1"/>
</dbReference>
<dbReference type="InterPro" id="IPR012884">
    <property type="entry name" value="Excisionase-like"/>
</dbReference>
<keyword evidence="1" id="KW-0238">DNA-binding</keyword>
<organism evidence="4 5">
    <name type="scientific">Leclercia pneumoniae</name>
    <dbReference type="NCBI Taxonomy" id="2815358"/>
    <lineage>
        <taxon>Bacteria</taxon>
        <taxon>Pseudomonadati</taxon>
        <taxon>Pseudomonadota</taxon>
        <taxon>Gammaproteobacteria</taxon>
        <taxon>Enterobacterales</taxon>
        <taxon>Enterobacteriaceae</taxon>
        <taxon>Leclercia</taxon>
    </lineage>
</organism>
<accession>A0ABX8K005</accession>
<evidence type="ECO:0000313" key="5">
    <source>
        <dbReference type="Proteomes" id="UP000683497"/>
    </source>
</evidence>
<evidence type="ECO:0000256" key="2">
    <source>
        <dbReference type="ARBA" id="ARBA00023172"/>
    </source>
</evidence>
<dbReference type="Pfam" id="PF07825">
    <property type="entry name" value="Exc"/>
    <property type="match status" value="1"/>
</dbReference>
<evidence type="ECO:0000313" key="4">
    <source>
        <dbReference type="EMBL" id="QWW81275.1"/>
    </source>
</evidence>